<proteinExistence type="inferred from homology"/>
<protein>
    <submittedName>
        <fullName evidence="9">Protein DESIGUAL 4</fullName>
    </submittedName>
</protein>
<evidence type="ECO:0000256" key="4">
    <source>
        <dbReference type="ARBA" id="ARBA00022989"/>
    </source>
</evidence>
<comment type="subcellular location">
    <subcellularLocation>
        <location evidence="1">Endomembrane system</location>
        <topology evidence="1">Multi-pass membrane protein</topology>
    </subcellularLocation>
</comment>
<organism evidence="8 9">
    <name type="scientific">Raphanus sativus</name>
    <name type="common">Radish</name>
    <name type="synonym">Raphanus raphanistrum var. sativus</name>
    <dbReference type="NCBI Taxonomy" id="3726"/>
    <lineage>
        <taxon>Eukaryota</taxon>
        <taxon>Viridiplantae</taxon>
        <taxon>Streptophyta</taxon>
        <taxon>Embryophyta</taxon>
        <taxon>Tracheophyta</taxon>
        <taxon>Spermatophyta</taxon>
        <taxon>Magnoliopsida</taxon>
        <taxon>eudicotyledons</taxon>
        <taxon>Gunneridae</taxon>
        <taxon>Pentapetalae</taxon>
        <taxon>rosids</taxon>
        <taxon>malvids</taxon>
        <taxon>Brassicales</taxon>
        <taxon>Brassicaceae</taxon>
        <taxon>Brassiceae</taxon>
        <taxon>Raphanus</taxon>
    </lineage>
</organism>
<dbReference type="KEGG" id="rsz:108835582"/>
<evidence type="ECO:0000256" key="2">
    <source>
        <dbReference type="ARBA" id="ARBA00022692"/>
    </source>
</evidence>
<dbReference type="PANTHER" id="PTHR31769">
    <property type="entry name" value="OS07G0462200 PROTEIN-RELATED"/>
    <property type="match status" value="1"/>
</dbReference>
<dbReference type="RefSeq" id="XP_018464318.1">
    <property type="nucleotide sequence ID" value="XM_018608816.2"/>
</dbReference>
<sequence length="175" mass="19487">MVDWEKNEICFTFIFFFCLFLMVGLDVVGGFVAMEAEVAQQEVKTRVWSLECKSPSKKAFVLGLIALGCLLAAHFIAVMIGCFISKINAYTLPGFEHKTTIRIHVACLSLTWVVAIAGAGILTIGIWKNRESRSDCGFTNKHFLTLGGRVCFLHAIVSLVMYVANLISRFSIIIW</sequence>
<feature type="transmembrane region" description="Helical" evidence="7">
    <location>
        <begin position="12"/>
        <end position="34"/>
    </location>
</feature>
<dbReference type="OrthoDB" id="1105369at2759"/>
<gene>
    <name evidence="9" type="primary">LOC108835582</name>
</gene>
<dbReference type="AlphaFoldDB" id="A0A6J0LWY1"/>
<keyword evidence="3" id="KW-0732">Signal</keyword>
<keyword evidence="4 7" id="KW-1133">Transmembrane helix</keyword>
<dbReference type="InterPro" id="IPR009606">
    <property type="entry name" value="DEAL/Modifying_wall_lignin1/2"/>
</dbReference>
<evidence type="ECO:0000313" key="8">
    <source>
        <dbReference type="Proteomes" id="UP000504610"/>
    </source>
</evidence>
<evidence type="ECO:0000256" key="6">
    <source>
        <dbReference type="ARBA" id="ARBA00029467"/>
    </source>
</evidence>
<feature type="transmembrane region" description="Helical" evidence="7">
    <location>
        <begin position="105"/>
        <end position="127"/>
    </location>
</feature>
<dbReference type="GO" id="GO:0012505">
    <property type="term" value="C:endomembrane system"/>
    <property type="evidence" value="ECO:0007669"/>
    <property type="project" value="UniProtKB-SubCell"/>
</dbReference>
<feature type="transmembrane region" description="Helical" evidence="7">
    <location>
        <begin position="59"/>
        <end position="84"/>
    </location>
</feature>
<evidence type="ECO:0000256" key="1">
    <source>
        <dbReference type="ARBA" id="ARBA00004127"/>
    </source>
</evidence>
<dbReference type="Pfam" id="PF06749">
    <property type="entry name" value="DUF1218"/>
    <property type="match status" value="1"/>
</dbReference>
<keyword evidence="2 7" id="KW-0812">Transmembrane</keyword>
<evidence type="ECO:0000313" key="9">
    <source>
        <dbReference type="RefSeq" id="XP_018464318.1"/>
    </source>
</evidence>
<feature type="transmembrane region" description="Helical" evidence="7">
    <location>
        <begin position="147"/>
        <end position="167"/>
    </location>
</feature>
<keyword evidence="5 7" id="KW-0472">Membrane</keyword>
<dbReference type="Proteomes" id="UP000504610">
    <property type="component" value="Chromosome 9"/>
</dbReference>
<comment type="similarity">
    <text evidence="6">Belongs to the DESIGUAL family.</text>
</comment>
<dbReference type="GeneID" id="108835582"/>
<dbReference type="InterPro" id="IPR052222">
    <property type="entry name" value="DESIGUAL"/>
</dbReference>
<reference evidence="8" key="1">
    <citation type="journal article" date="2019" name="Database">
        <title>The radish genome database (RadishGD): an integrated information resource for radish genomics.</title>
        <authorList>
            <person name="Yu H.J."/>
            <person name="Baek S."/>
            <person name="Lee Y.J."/>
            <person name="Cho A."/>
            <person name="Mun J.H."/>
        </authorList>
    </citation>
    <scope>NUCLEOTIDE SEQUENCE [LARGE SCALE GENOMIC DNA]</scope>
    <source>
        <strain evidence="8">cv. WK10039</strain>
    </source>
</reference>
<keyword evidence="8" id="KW-1185">Reference proteome</keyword>
<name>A0A6J0LWY1_RAPSA</name>
<evidence type="ECO:0000256" key="5">
    <source>
        <dbReference type="ARBA" id="ARBA00023136"/>
    </source>
</evidence>
<accession>A0A6J0LWY1</accession>
<evidence type="ECO:0000256" key="7">
    <source>
        <dbReference type="SAM" id="Phobius"/>
    </source>
</evidence>
<reference evidence="9" key="2">
    <citation type="submission" date="2025-08" db="UniProtKB">
        <authorList>
            <consortium name="RefSeq"/>
        </authorList>
    </citation>
    <scope>IDENTIFICATION</scope>
    <source>
        <tissue evidence="9">Leaf</tissue>
    </source>
</reference>
<evidence type="ECO:0000256" key="3">
    <source>
        <dbReference type="ARBA" id="ARBA00022729"/>
    </source>
</evidence>